<dbReference type="KEGG" id="maqu:Maq22A_c07345"/>
<evidence type="ECO:0000313" key="2">
    <source>
        <dbReference type="EMBL" id="BAQ44803.1"/>
    </source>
</evidence>
<reference evidence="2 3" key="1">
    <citation type="journal article" date="2015" name="Genome Announc.">
        <title>Complete Genome Sequence of Methylobacterium aquaticum Strain 22A, Isolated from Racomitrium japonicum Moss.</title>
        <authorList>
            <person name="Tani A."/>
            <person name="Ogura Y."/>
            <person name="Hayashi T."/>
            <person name="Kimbara K."/>
        </authorList>
    </citation>
    <scope>NUCLEOTIDE SEQUENCE [LARGE SCALE GENOMIC DNA]</scope>
    <source>
        <strain evidence="2 3">MA-22A</strain>
    </source>
</reference>
<organism evidence="2 3">
    <name type="scientific">Methylobacterium aquaticum</name>
    <dbReference type="NCBI Taxonomy" id="270351"/>
    <lineage>
        <taxon>Bacteria</taxon>
        <taxon>Pseudomonadati</taxon>
        <taxon>Pseudomonadota</taxon>
        <taxon>Alphaproteobacteria</taxon>
        <taxon>Hyphomicrobiales</taxon>
        <taxon>Methylobacteriaceae</taxon>
        <taxon>Methylobacterium</taxon>
    </lineage>
</organism>
<sequence length="201" mass="22801">MDQNAFFGSCEPHPDPLPDLSLDTRPDPPPGTPAATRTQPPEAHAMPVDHRDAIHERWPAFVERQNAFVERQDGAWRVLPIEGRFELFYEDGNGAWSVRRLQARELKIGPGRVLVCGTDRDRDGYRGFRADRIHRLTDRDTGERVEHNILDWLIRRAEAARRARAAALRRKTLPEAARPKEARPKAARLEADRPGGKARAA</sequence>
<feature type="region of interest" description="Disordered" evidence="1">
    <location>
        <begin position="168"/>
        <end position="201"/>
    </location>
</feature>
<gene>
    <name evidence="2" type="ORF">Maq22A_c07345</name>
</gene>
<accession>A0A0C6F8V8</accession>
<feature type="compositionally biased region" description="Basic and acidic residues" evidence="1">
    <location>
        <begin position="177"/>
        <end position="195"/>
    </location>
</feature>
<feature type="region of interest" description="Disordered" evidence="1">
    <location>
        <begin position="1"/>
        <end position="46"/>
    </location>
</feature>
<dbReference type="STRING" id="270351.Maq22A_c07345"/>
<feature type="compositionally biased region" description="Basic and acidic residues" evidence="1">
    <location>
        <begin position="12"/>
        <end position="26"/>
    </location>
</feature>
<evidence type="ECO:0000256" key="1">
    <source>
        <dbReference type="SAM" id="MobiDB-lite"/>
    </source>
</evidence>
<dbReference type="PATRIC" id="fig|270351.10.peg.1400"/>
<protein>
    <submittedName>
        <fullName evidence="2">Uncharacterized protein</fullName>
    </submittedName>
</protein>
<reference evidence="3" key="2">
    <citation type="submission" date="2015-01" db="EMBL/GenBank/DDBJ databases">
        <title>Complete genome sequence of Methylobacterium aquaticum strain 22A.</title>
        <authorList>
            <person name="Tani A."/>
            <person name="Ogura Y."/>
            <person name="Hayashi T."/>
        </authorList>
    </citation>
    <scope>NUCLEOTIDE SEQUENCE [LARGE SCALE GENOMIC DNA]</scope>
    <source>
        <strain evidence="3">MA-22A</strain>
    </source>
</reference>
<dbReference type="AlphaFoldDB" id="A0A0C6F8V8"/>
<proteinExistence type="predicted"/>
<evidence type="ECO:0000313" key="3">
    <source>
        <dbReference type="Proteomes" id="UP000061432"/>
    </source>
</evidence>
<name>A0A0C6F8V8_9HYPH</name>
<dbReference type="EMBL" id="AP014704">
    <property type="protein sequence ID" value="BAQ44803.1"/>
    <property type="molecule type" value="Genomic_DNA"/>
</dbReference>
<dbReference type="Proteomes" id="UP000061432">
    <property type="component" value="Chromosome"/>
</dbReference>